<evidence type="ECO:0000256" key="6">
    <source>
        <dbReference type="SAM" id="Phobius"/>
    </source>
</evidence>
<dbReference type="EMBL" id="JAIZAY010000019">
    <property type="protein sequence ID" value="KAJ8024154.1"/>
    <property type="molecule type" value="Genomic_DNA"/>
</dbReference>
<feature type="transmembrane region" description="Helical" evidence="6">
    <location>
        <begin position="7"/>
        <end position="32"/>
    </location>
</feature>
<evidence type="ECO:0000259" key="7">
    <source>
        <dbReference type="Pfam" id="PF10277"/>
    </source>
</evidence>
<evidence type="ECO:0000256" key="1">
    <source>
        <dbReference type="ARBA" id="ARBA00004127"/>
    </source>
</evidence>
<feature type="transmembrane region" description="Helical" evidence="6">
    <location>
        <begin position="124"/>
        <end position="148"/>
    </location>
</feature>
<accession>A0A9Q1BGB0</accession>
<feature type="transmembrane region" description="Helical" evidence="6">
    <location>
        <begin position="52"/>
        <end position="75"/>
    </location>
</feature>
<protein>
    <submittedName>
        <fullName evidence="8">DNA damage-regulated autophagy modulator protein 1</fullName>
    </submittedName>
</protein>
<dbReference type="PANTHER" id="PTHR21324:SF2">
    <property type="entry name" value="EG:22E5.9 PROTEIN"/>
    <property type="match status" value="1"/>
</dbReference>
<comment type="subcellular location">
    <subcellularLocation>
        <location evidence="1">Endomembrane system</location>
        <topology evidence="1">Multi-pass membrane protein</topology>
    </subcellularLocation>
</comment>
<evidence type="ECO:0000313" key="9">
    <source>
        <dbReference type="Proteomes" id="UP001152320"/>
    </source>
</evidence>
<dbReference type="InterPro" id="IPR019402">
    <property type="entry name" value="CWH43_N"/>
</dbReference>
<gene>
    <name evidence="8" type="ORF">HOLleu_36804</name>
</gene>
<comment type="caution">
    <text evidence="8">The sequence shown here is derived from an EMBL/GenBank/DDBJ whole genome shotgun (WGS) entry which is preliminary data.</text>
</comment>
<feature type="transmembrane region" description="Helical" evidence="6">
    <location>
        <begin position="160"/>
        <end position="182"/>
    </location>
</feature>
<evidence type="ECO:0000256" key="4">
    <source>
        <dbReference type="ARBA" id="ARBA00022989"/>
    </source>
</evidence>
<evidence type="ECO:0000256" key="2">
    <source>
        <dbReference type="ARBA" id="ARBA00006565"/>
    </source>
</evidence>
<evidence type="ECO:0000313" key="8">
    <source>
        <dbReference type="EMBL" id="KAJ8024154.1"/>
    </source>
</evidence>
<feature type="domain" description="CWH43-like N-terminal" evidence="7">
    <location>
        <begin position="5"/>
        <end position="226"/>
    </location>
</feature>
<dbReference type="GO" id="GO:0012505">
    <property type="term" value="C:endomembrane system"/>
    <property type="evidence" value="ECO:0007669"/>
    <property type="project" value="UniProtKB-SubCell"/>
</dbReference>
<proteinExistence type="inferred from homology"/>
<keyword evidence="5 6" id="KW-0472">Membrane</keyword>
<comment type="similarity">
    <text evidence="2">Belongs to the DRAM/TMEM150 family.</text>
</comment>
<evidence type="ECO:0000256" key="3">
    <source>
        <dbReference type="ARBA" id="ARBA00022692"/>
    </source>
</evidence>
<feature type="transmembrane region" description="Helical" evidence="6">
    <location>
        <begin position="96"/>
        <end position="118"/>
    </location>
</feature>
<dbReference type="InterPro" id="IPR050911">
    <property type="entry name" value="DRAM/TMEM150_Autophagy_Mod"/>
</dbReference>
<dbReference type="Proteomes" id="UP001152320">
    <property type="component" value="Chromosome 19"/>
</dbReference>
<keyword evidence="3 6" id="KW-0812">Transmembrane</keyword>
<dbReference type="Pfam" id="PF10277">
    <property type="entry name" value="Frag1"/>
    <property type="match status" value="1"/>
</dbReference>
<keyword evidence="9" id="KW-1185">Reference proteome</keyword>
<organism evidence="8 9">
    <name type="scientific">Holothuria leucospilota</name>
    <name type="common">Black long sea cucumber</name>
    <name type="synonym">Mertensiothuria leucospilota</name>
    <dbReference type="NCBI Taxonomy" id="206669"/>
    <lineage>
        <taxon>Eukaryota</taxon>
        <taxon>Metazoa</taxon>
        <taxon>Echinodermata</taxon>
        <taxon>Eleutherozoa</taxon>
        <taxon>Echinozoa</taxon>
        <taxon>Holothuroidea</taxon>
        <taxon>Aspidochirotacea</taxon>
        <taxon>Aspidochirotida</taxon>
        <taxon>Holothuriidae</taxon>
        <taxon>Holothuria</taxon>
    </lineage>
</organism>
<dbReference type="AlphaFoldDB" id="A0A9Q1BGB0"/>
<dbReference type="OrthoDB" id="191706at2759"/>
<name>A0A9Q1BGB0_HOLLE</name>
<reference evidence="8" key="1">
    <citation type="submission" date="2021-10" db="EMBL/GenBank/DDBJ databases">
        <title>Tropical sea cucumber genome reveals ecological adaptation and Cuvierian tubules defense mechanism.</title>
        <authorList>
            <person name="Chen T."/>
        </authorList>
    </citation>
    <scope>NUCLEOTIDE SEQUENCE</scope>
    <source>
        <strain evidence="8">Nanhai2018</strain>
        <tissue evidence="8">Muscle</tissue>
    </source>
</reference>
<dbReference type="PANTHER" id="PTHR21324">
    <property type="entry name" value="FASTING-INDUCIBLE INTEGRAL MEMBRANE PROTEIN TM6P1-RELATED"/>
    <property type="match status" value="1"/>
</dbReference>
<evidence type="ECO:0000256" key="5">
    <source>
        <dbReference type="ARBA" id="ARBA00023136"/>
    </source>
</evidence>
<keyword evidence="4 6" id="KW-1133">Transmembrane helix</keyword>
<sequence>MAVGLAWLPILTVVISFTAVIITYGLGISLGHVDAFFPYISDAGAEYPESSLFSFLFDVVALLVLANVYIQYLLINTYCSHMGISDRTRSVKCLRSINTSCLLLGIVASCGVTIIANFPVDENIYIHLLGAVLCFTSALIFCFLHSWMSYRIQSETISPFLTACRVMLSVANLAAYTMVVIYGNILRWNVTEEFPMMRYRRISAGCEWFFVIDLNLFFLTYTKEFSRVDLSLKLLFLDQTNNSWNVELPNDLIQRLSGDISVSSERAMTGHLGCLCRVGGKLLRKVKSQRKPVSNV</sequence>